<comment type="caution">
    <text evidence="2">The sequence shown here is derived from an EMBL/GenBank/DDBJ whole genome shotgun (WGS) entry which is preliminary data.</text>
</comment>
<feature type="region of interest" description="Disordered" evidence="1">
    <location>
        <begin position="159"/>
        <end position="199"/>
    </location>
</feature>
<evidence type="ECO:0000313" key="3">
    <source>
        <dbReference type="Proteomes" id="UP001175271"/>
    </source>
</evidence>
<name>A0AA39HFJ7_9BILA</name>
<proteinExistence type="predicted"/>
<feature type="compositionally biased region" description="Acidic residues" evidence="1">
    <location>
        <begin position="173"/>
        <end position="182"/>
    </location>
</feature>
<gene>
    <name evidence="2" type="ORF">QR680_017709</name>
</gene>
<evidence type="ECO:0000256" key="1">
    <source>
        <dbReference type="SAM" id="MobiDB-lite"/>
    </source>
</evidence>
<organism evidence="2 3">
    <name type="scientific">Steinernema hermaphroditum</name>
    <dbReference type="NCBI Taxonomy" id="289476"/>
    <lineage>
        <taxon>Eukaryota</taxon>
        <taxon>Metazoa</taxon>
        <taxon>Ecdysozoa</taxon>
        <taxon>Nematoda</taxon>
        <taxon>Chromadorea</taxon>
        <taxon>Rhabditida</taxon>
        <taxon>Tylenchina</taxon>
        <taxon>Panagrolaimomorpha</taxon>
        <taxon>Strongyloidoidea</taxon>
        <taxon>Steinernematidae</taxon>
        <taxon>Steinernema</taxon>
    </lineage>
</organism>
<reference evidence="2" key="1">
    <citation type="submission" date="2023-06" db="EMBL/GenBank/DDBJ databases">
        <title>Genomic analysis of the entomopathogenic nematode Steinernema hermaphroditum.</title>
        <authorList>
            <person name="Schwarz E.M."/>
            <person name="Heppert J.K."/>
            <person name="Baniya A."/>
            <person name="Schwartz H.T."/>
            <person name="Tan C.-H."/>
            <person name="Antoshechkin I."/>
            <person name="Sternberg P.W."/>
            <person name="Goodrich-Blair H."/>
            <person name="Dillman A.R."/>
        </authorList>
    </citation>
    <scope>NUCLEOTIDE SEQUENCE</scope>
    <source>
        <strain evidence="2">PS9179</strain>
        <tissue evidence="2">Whole animal</tissue>
    </source>
</reference>
<protein>
    <submittedName>
        <fullName evidence="2">Uncharacterized protein</fullName>
    </submittedName>
</protein>
<accession>A0AA39HFJ7</accession>
<dbReference type="Proteomes" id="UP001175271">
    <property type="component" value="Unassembled WGS sequence"/>
</dbReference>
<dbReference type="EMBL" id="JAUCMV010000004">
    <property type="protein sequence ID" value="KAK0404933.1"/>
    <property type="molecule type" value="Genomic_DNA"/>
</dbReference>
<keyword evidence="3" id="KW-1185">Reference proteome</keyword>
<evidence type="ECO:0000313" key="2">
    <source>
        <dbReference type="EMBL" id="KAK0404933.1"/>
    </source>
</evidence>
<dbReference type="AlphaFoldDB" id="A0AA39HFJ7"/>
<sequence length="272" mass="29960">MPSSLSSPVDSYIESELCSRVLELTYAKIQNRPRKSNLRRSLMIYNVMIKAKQAQLEIAKAPRASVSLTVAQTPAPVVAPVAKPAKTPKKAAEKKVDGPVEYRVKDLEEGSKRPRWYHRLLQLPFATDAMAVEEALAADDACVVPELCDDLFAAPEEEDFDAPPTIFQSDSSSSDEEEEEEDTRDHQGRKRKTSAPRLSATAEKRYCSFENVAELDDSDDDDAETEDCECDGFFRGRSQSAPLYGSAVGFMGYGRVADQLVPGANLQIASCN</sequence>